<organism evidence="3 4">
    <name type="scientific">Shewanella japonica</name>
    <dbReference type="NCBI Taxonomy" id="93973"/>
    <lineage>
        <taxon>Bacteria</taxon>
        <taxon>Pseudomonadati</taxon>
        <taxon>Pseudomonadota</taxon>
        <taxon>Gammaproteobacteria</taxon>
        <taxon>Alteromonadales</taxon>
        <taxon>Shewanellaceae</taxon>
        <taxon>Shewanella</taxon>
    </lineage>
</organism>
<feature type="chain" id="PRO_5045316437" description="DUF4397 domain-containing protein" evidence="1">
    <location>
        <begin position="19"/>
        <end position="471"/>
    </location>
</feature>
<evidence type="ECO:0000259" key="2">
    <source>
        <dbReference type="Pfam" id="PF14344"/>
    </source>
</evidence>
<dbReference type="Proteomes" id="UP000191820">
    <property type="component" value="Chromosome"/>
</dbReference>
<feature type="signal peptide" evidence="1">
    <location>
        <begin position="1"/>
        <end position="18"/>
    </location>
</feature>
<gene>
    <name evidence="3" type="ORF">SJ2017_2644</name>
</gene>
<feature type="domain" description="DUF4397" evidence="2">
    <location>
        <begin position="40"/>
        <end position="160"/>
    </location>
</feature>
<keyword evidence="1" id="KW-0732">Signal</keyword>
<reference evidence="3 4" key="1">
    <citation type="submission" date="2017-03" db="EMBL/GenBank/DDBJ databases">
        <title>Genome sequencing of Shewanella japonica KCTC 22435.</title>
        <authorList>
            <person name="Kim K.M."/>
        </authorList>
    </citation>
    <scope>NUCLEOTIDE SEQUENCE [LARGE SCALE GENOMIC DNA]</scope>
    <source>
        <strain evidence="3 4">KCTC 22435</strain>
    </source>
</reference>
<proteinExistence type="predicted"/>
<evidence type="ECO:0000256" key="1">
    <source>
        <dbReference type="SAM" id="SignalP"/>
    </source>
</evidence>
<keyword evidence="4" id="KW-1185">Reference proteome</keyword>
<dbReference type="RefSeq" id="WP_156003270.1">
    <property type="nucleotide sequence ID" value="NZ_CANMJJ010000011.1"/>
</dbReference>
<protein>
    <recommendedName>
        <fullName evidence="2">DUF4397 domain-containing protein</fullName>
    </recommendedName>
</protein>
<evidence type="ECO:0000313" key="3">
    <source>
        <dbReference type="EMBL" id="ARD22932.1"/>
    </source>
</evidence>
<dbReference type="PROSITE" id="PS51257">
    <property type="entry name" value="PROKAR_LIPOPROTEIN"/>
    <property type="match status" value="1"/>
</dbReference>
<name>A0ABM6JMY5_9GAMM</name>
<dbReference type="Pfam" id="PF14344">
    <property type="entry name" value="DUF4397"/>
    <property type="match status" value="1"/>
</dbReference>
<evidence type="ECO:0000313" key="4">
    <source>
        <dbReference type="Proteomes" id="UP000191820"/>
    </source>
</evidence>
<accession>A0ABM6JMY5</accession>
<sequence>MKKILSATLFVGISLTLAACDWETILLEESSDSSSMGYYQFVNLVAQSPAIEIMVEDESIGELAFGDASSIEQVSNDSYDLEFNQILPNSTNDEFTSGDSISVSKNKTSTYIIYGDTDAPSSLTLTTDISDLYDEDFDEDYDAIIQFINLSNSAADIDVYWLNEGEDLLNKVADYTLAYEASSDEIEIESGSYKLVLTESGTDIIIASTDGITIADGDAQIFALTSYLIAGSDDQVNTIVNIESDGGRKLTNEAQAANVRFLHGISAPDYLDVYLDIYLTDANNDDEASLIASALEFGALSDSVDIEIENIDSGDTRNFYLLDNTTEDKIDTFSVDMQPSSRTLILTSGDTSSAITVNDNEEDLRVIDTHAKILVSHNISDIKSDAIDVLILNEGANPDSYSAQVELSYMNNEDYELESGDYDIYIYNASTDELIIETSLRGIEKGDVINLIATDYTYGGTPYELQTHINN</sequence>
<dbReference type="InterPro" id="IPR025510">
    <property type="entry name" value="DUF4397"/>
</dbReference>
<dbReference type="EMBL" id="CP020472">
    <property type="protein sequence ID" value="ARD22932.1"/>
    <property type="molecule type" value="Genomic_DNA"/>
</dbReference>